<keyword evidence="3" id="KW-0813">Transport</keyword>
<evidence type="ECO:0000256" key="2">
    <source>
        <dbReference type="ARBA" id="ARBA00011233"/>
    </source>
</evidence>
<organism evidence="13 14">
    <name type="scientific">Rhodocyclus gracilis</name>
    <dbReference type="NCBI Taxonomy" id="2929842"/>
    <lineage>
        <taxon>Bacteria</taxon>
        <taxon>Pseudomonadati</taxon>
        <taxon>Pseudomonadota</taxon>
        <taxon>Betaproteobacteria</taxon>
        <taxon>Rhodocyclales</taxon>
        <taxon>Rhodocyclaceae</taxon>
        <taxon>Rhodocyclus</taxon>
    </lineage>
</organism>
<evidence type="ECO:0000313" key="14">
    <source>
        <dbReference type="Proteomes" id="UP000720344"/>
    </source>
</evidence>
<dbReference type="Proteomes" id="UP000720344">
    <property type="component" value="Unassembled WGS sequence"/>
</dbReference>
<evidence type="ECO:0000256" key="11">
    <source>
        <dbReference type="SAM" id="SignalP"/>
    </source>
</evidence>
<gene>
    <name evidence="13" type="ORF">HCX48_04560</name>
</gene>
<evidence type="ECO:0000256" key="5">
    <source>
        <dbReference type="ARBA" id="ARBA00022692"/>
    </source>
</evidence>
<accession>A0ABX0WFJ6</accession>
<comment type="subcellular location">
    <subcellularLocation>
        <location evidence="1">Cell outer membrane</location>
        <topology evidence="1">Multi-pass membrane protein</topology>
    </subcellularLocation>
</comment>
<evidence type="ECO:0000256" key="1">
    <source>
        <dbReference type="ARBA" id="ARBA00004571"/>
    </source>
</evidence>
<reference evidence="14" key="1">
    <citation type="submission" date="2020-03" db="EMBL/GenBank/DDBJ databases">
        <title>Whole-genome sequence of the purple nonsulfur bacterium Rhodocyclus tenuis DSM112.</title>
        <authorList>
            <person name="Kyndt J.A."/>
            <person name="Meyer T.E."/>
        </authorList>
    </citation>
    <scope>NUCLEOTIDE SEQUENCE [LARGE SCALE GENOMIC DNA]</scope>
    <source>
        <strain evidence="14">DSM 112</strain>
    </source>
</reference>
<keyword evidence="7" id="KW-0406">Ion transport</keyword>
<keyword evidence="5" id="KW-0812">Transmembrane</keyword>
<keyword evidence="10" id="KW-0998">Cell outer membrane</keyword>
<evidence type="ECO:0000256" key="6">
    <source>
        <dbReference type="ARBA" id="ARBA00022729"/>
    </source>
</evidence>
<feature type="domain" description="Porin" evidence="12">
    <location>
        <begin position="7"/>
        <end position="357"/>
    </location>
</feature>
<evidence type="ECO:0000256" key="8">
    <source>
        <dbReference type="ARBA" id="ARBA00023114"/>
    </source>
</evidence>
<dbReference type="InterPro" id="IPR002299">
    <property type="entry name" value="Porin_Neis"/>
</dbReference>
<evidence type="ECO:0000259" key="12">
    <source>
        <dbReference type="Pfam" id="PF13609"/>
    </source>
</evidence>
<comment type="caution">
    <text evidence="13">The sequence shown here is derived from an EMBL/GenBank/DDBJ whole genome shotgun (WGS) entry which is preliminary data.</text>
</comment>
<dbReference type="PANTHER" id="PTHR34501">
    <property type="entry name" value="PROTEIN YDDL-RELATED"/>
    <property type="match status" value="1"/>
</dbReference>
<evidence type="ECO:0000256" key="3">
    <source>
        <dbReference type="ARBA" id="ARBA00022448"/>
    </source>
</evidence>
<keyword evidence="4" id="KW-1134">Transmembrane beta strand</keyword>
<dbReference type="InterPro" id="IPR050298">
    <property type="entry name" value="Gram-neg_bact_OMP"/>
</dbReference>
<dbReference type="PRINTS" id="PR00184">
    <property type="entry name" value="NEISSPPORIN"/>
</dbReference>
<keyword evidence="9" id="KW-0472">Membrane</keyword>
<name>A0ABX0WFJ6_9RHOO</name>
<keyword evidence="14" id="KW-1185">Reference proteome</keyword>
<dbReference type="SUPFAM" id="SSF56935">
    <property type="entry name" value="Porins"/>
    <property type="match status" value="1"/>
</dbReference>
<feature type="signal peptide" evidence="11">
    <location>
        <begin position="1"/>
        <end position="20"/>
    </location>
</feature>
<dbReference type="RefSeq" id="WP_167680977.1">
    <property type="nucleotide sequence ID" value="NZ_JAATWB010000002.1"/>
</dbReference>
<evidence type="ECO:0000256" key="4">
    <source>
        <dbReference type="ARBA" id="ARBA00022452"/>
    </source>
</evidence>
<proteinExistence type="predicted"/>
<dbReference type="InterPro" id="IPR023614">
    <property type="entry name" value="Porin_dom_sf"/>
</dbReference>
<dbReference type="PANTHER" id="PTHR34501:SF9">
    <property type="entry name" value="MAJOR OUTER MEMBRANE PROTEIN P.IA"/>
    <property type="match status" value="1"/>
</dbReference>
<protein>
    <submittedName>
        <fullName evidence="13">Porin</fullName>
    </submittedName>
</protein>
<keyword evidence="8" id="KW-0626">Porin</keyword>
<evidence type="ECO:0000256" key="9">
    <source>
        <dbReference type="ARBA" id="ARBA00023136"/>
    </source>
</evidence>
<evidence type="ECO:0000256" key="7">
    <source>
        <dbReference type="ARBA" id="ARBA00023065"/>
    </source>
</evidence>
<dbReference type="Gene3D" id="2.40.160.10">
    <property type="entry name" value="Porin"/>
    <property type="match status" value="1"/>
</dbReference>
<dbReference type="CDD" id="cd00342">
    <property type="entry name" value="gram_neg_porins"/>
    <property type="match status" value="1"/>
</dbReference>
<feature type="chain" id="PRO_5045460842" evidence="11">
    <location>
        <begin position="21"/>
        <end position="394"/>
    </location>
</feature>
<keyword evidence="6 11" id="KW-0732">Signal</keyword>
<comment type="subunit">
    <text evidence="2">Homotrimer.</text>
</comment>
<dbReference type="Pfam" id="PF13609">
    <property type="entry name" value="Porin_4"/>
    <property type="match status" value="1"/>
</dbReference>
<dbReference type="InterPro" id="IPR033900">
    <property type="entry name" value="Gram_neg_porin_domain"/>
</dbReference>
<evidence type="ECO:0000313" key="13">
    <source>
        <dbReference type="EMBL" id="NJA88497.1"/>
    </source>
</evidence>
<sequence>MQKKLIALAVAGLVSGGAFAQSNVTVYGTLDATFESASATGAANTAGNLGPRSRISSNSSLLGFKGEEALGNGLSAVFQIETAITADGSSNTSVVKDANGATVGTTAGANTFGATRDTFVGLKSATLGTITAGLQTGPTRALGSAIDLNAGATGPGANSSLIGKINGINTGSSGTFDTRFANSIAYTSPSFAGFNAVAAYVAGENKTAENVSGAAKLNTSGYDLGGFYNNGPIYAGLTYGRLSTGTELTGKEFQSIARLAGAYTFEGGHKITALYEQNKVGYLGGAADLKQNIWGLGAKFMVTPAGGLIAQYYQAQDTSGAANNSNTGAKLYEVGYEYSLSKRTLVKASYNRIDNKDRANFDFNVGAVGNTSSYGAAAAGSNPQVIAVGLRHSF</sequence>
<evidence type="ECO:0000256" key="10">
    <source>
        <dbReference type="ARBA" id="ARBA00023237"/>
    </source>
</evidence>
<dbReference type="EMBL" id="JAATWB010000002">
    <property type="protein sequence ID" value="NJA88497.1"/>
    <property type="molecule type" value="Genomic_DNA"/>
</dbReference>